<proteinExistence type="predicted"/>
<dbReference type="Proteomes" id="UP000306274">
    <property type="component" value="Unassembled WGS sequence"/>
</dbReference>
<name>A0ABY2PKJ0_9ACTN</name>
<dbReference type="EMBL" id="SRZK01000039">
    <property type="protein sequence ID" value="TGZ11081.1"/>
    <property type="molecule type" value="Genomic_DNA"/>
</dbReference>
<comment type="caution">
    <text evidence="1">The sequence shown here is derived from an EMBL/GenBank/DDBJ whole genome shotgun (WGS) entry which is preliminary data.</text>
</comment>
<protein>
    <submittedName>
        <fullName evidence="1">Uncharacterized protein</fullName>
    </submittedName>
</protein>
<gene>
    <name evidence="1" type="ORF">E5Z02_06480</name>
</gene>
<accession>A0ABY2PKJ0</accession>
<evidence type="ECO:0000313" key="1">
    <source>
        <dbReference type="EMBL" id="TGZ11081.1"/>
    </source>
</evidence>
<evidence type="ECO:0000313" key="2">
    <source>
        <dbReference type="Proteomes" id="UP000306274"/>
    </source>
</evidence>
<sequence>MEESMVGGPERPGRLERLLHWIARNFELLLAVLGAVTVGVMDLFGDALGDDATAAATVLVLGAIAAGSLRQRARADHLADAVDGIQRAFEDMEMVRSLTGSEIGAELRTARERSNSWDFKGGTGTYLRAVTLPECVNRARGNRSNLTFTIEVVDPADGGACAAYASFRRSYAPTENSSDPETWTPERTSKESYATVLAAGWHLQRLPGMTVHLYLSSTAPTLRFDVSPSRLIITQDDRAQPGLLVTRNHPLYRYYSVELQQSRNQARKIELSQARALDADPTADQARAFFESVGLPLPTSYADGAVREIVDKALRAENPYPV</sequence>
<organism evidence="1 2">
    <name type="scientific">Streptomyces rhizosphaericola</name>
    <dbReference type="NCBI Taxonomy" id="2564098"/>
    <lineage>
        <taxon>Bacteria</taxon>
        <taxon>Bacillati</taxon>
        <taxon>Actinomycetota</taxon>
        <taxon>Actinomycetes</taxon>
        <taxon>Kitasatosporales</taxon>
        <taxon>Streptomycetaceae</taxon>
        <taxon>Streptomyces</taxon>
    </lineage>
</organism>
<keyword evidence="2" id="KW-1185">Reference proteome</keyword>
<reference evidence="1 2" key="1">
    <citation type="submission" date="2019-04" db="EMBL/GenBank/DDBJ databases">
        <title>Streptomyces rhizosphaericola sp. nov., an actinobacterium isolated from the wheat rhizosphere.</title>
        <authorList>
            <person name="Vargas Hoyos H.A."/>
            <person name="Santos S.N."/>
            <person name="Genuario D.B."/>
            <person name="Melo I.S."/>
            <person name="Da Silva L.J."/>
            <person name="Da Silva F.S.P."/>
            <person name="Zucchi T.D."/>
        </authorList>
    </citation>
    <scope>NUCLEOTIDE SEQUENCE [LARGE SCALE GENOMIC DNA]</scope>
    <source>
        <strain evidence="1 2">1AS2c</strain>
    </source>
</reference>